<feature type="compositionally biased region" description="Basic residues" evidence="1">
    <location>
        <begin position="369"/>
        <end position="382"/>
    </location>
</feature>
<sequence>MNIMAKAATLEKPIENGAENTVDETVEFTKLIKDLKAKIIDMKNQLKPLKQKIEENQVQTSKGVSFLEVKYQVMLQYILQLAYFVHLKISGKQVENNPVVDSLVELRVILDKMKPIENKLKYQIDKLVRAAVVDTTQKNEQKAAVSTSEAVAADPLAFKPNPMNLLNKDNDDEEEEDEDDTTDAGVYRPPKLAPVNYDENAGRKSGKKERDEARMKEKASRSRLMKDLMTEMSENPEELDVFGGVNEGTGYGDKIDSIIAEKDRYEEDNYVRLAVTRKEKQRLNSNKKMRFESEFDNLNDFSNLIGLENVEEQENERYRNVLNRKKQKSEVYEGGNKRAREEDQDKDDNFNGLFDGERGGKNQFSTARSNKKKGHKAKKRRS</sequence>
<proteinExistence type="predicted"/>
<accession>A0ABP9YUP2</accession>
<feature type="compositionally biased region" description="Basic and acidic residues" evidence="1">
    <location>
        <begin position="208"/>
        <end position="224"/>
    </location>
</feature>
<feature type="region of interest" description="Disordered" evidence="1">
    <location>
        <begin position="156"/>
        <end position="224"/>
    </location>
</feature>
<gene>
    <name evidence="2" type="ORF">MFLAVUS_004007</name>
</gene>
<protein>
    <recommendedName>
        <fullName evidence="4">Neuroguidin</fullName>
    </recommendedName>
</protein>
<name>A0ABP9YUP2_9FUNG</name>
<keyword evidence="3" id="KW-1185">Reference proteome</keyword>
<organism evidence="2 3">
    <name type="scientific">Mucor flavus</name>
    <dbReference type="NCBI Taxonomy" id="439312"/>
    <lineage>
        <taxon>Eukaryota</taxon>
        <taxon>Fungi</taxon>
        <taxon>Fungi incertae sedis</taxon>
        <taxon>Mucoromycota</taxon>
        <taxon>Mucoromycotina</taxon>
        <taxon>Mucoromycetes</taxon>
        <taxon>Mucorales</taxon>
        <taxon>Mucorineae</taxon>
        <taxon>Mucoraceae</taxon>
        <taxon>Mucor</taxon>
    </lineage>
</organism>
<reference evidence="2 3" key="1">
    <citation type="submission" date="2024-04" db="EMBL/GenBank/DDBJ databases">
        <title>genome sequences of Mucor flavus KT1a and Helicostylum pulchrum KT1b strains isolated from the surface of a dry-aged beef.</title>
        <authorList>
            <person name="Toyotome T."/>
            <person name="Hosono M."/>
            <person name="Torimaru M."/>
            <person name="Fukuda K."/>
            <person name="Mikami N."/>
        </authorList>
    </citation>
    <scope>NUCLEOTIDE SEQUENCE [LARGE SCALE GENOMIC DNA]</scope>
    <source>
        <strain evidence="2 3">KT1a</strain>
    </source>
</reference>
<dbReference type="Proteomes" id="UP001473302">
    <property type="component" value="Unassembled WGS sequence"/>
</dbReference>
<feature type="compositionally biased region" description="Basic and acidic residues" evidence="1">
    <location>
        <begin position="328"/>
        <end position="360"/>
    </location>
</feature>
<evidence type="ECO:0008006" key="4">
    <source>
        <dbReference type="Google" id="ProtNLM"/>
    </source>
</evidence>
<dbReference type="Pfam" id="PF04000">
    <property type="entry name" value="Sas10_Utp3"/>
    <property type="match status" value="1"/>
</dbReference>
<evidence type="ECO:0000313" key="2">
    <source>
        <dbReference type="EMBL" id="GAA5810584.1"/>
    </source>
</evidence>
<dbReference type="PANTHER" id="PTHR13237:SF9">
    <property type="entry name" value="NEUROGUIDIN"/>
    <property type="match status" value="1"/>
</dbReference>
<dbReference type="InterPro" id="IPR007146">
    <property type="entry name" value="Sas10/Utp3/C1D"/>
</dbReference>
<dbReference type="EMBL" id="BAABUK010000007">
    <property type="protein sequence ID" value="GAA5810584.1"/>
    <property type="molecule type" value="Genomic_DNA"/>
</dbReference>
<evidence type="ECO:0000313" key="3">
    <source>
        <dbReference type="Proteomes" id="UP001473302"/>
    </source>
</evidence>
<dbReference type="PANTHER" id="PTHR13237">
    <property type="entry name" value="SOMETHING ABOUT SILENCING PROTEIN 10-RELATED"/>
    <property type="match status" value="1"/>
</dbReference>
<evidence type="ECO:0000256" key="1">
    <source>
        <dbReference type="SAM" id="MobiDB-lite"/>
    </source>
</evidence>
<feature type="compositionally biased region" description="Acidic residues" evidence="1">
    <location>
        <begin position="170"/>
        <end position="182"/>
    </location>
</feature>
<feature type="region of interest" description="Disordered" evidence="1">
    <location>
        <begin position="327"/>
        <end position="382"/>
    </location>
</feature>
<comment type="caution">
    <text evidence="2">The sequence shown here is derived from an EMBL/GenBank/DDBJ whole genome shotgun (WGS) entry which is preliminary data.</text>
</comment>